<dbReference type="PANTHER" id="PTHR32071">
    <property type="entry name" value="TRANSCRIPTIONAL REGULATORY PROTEIN"/>
    <property type="match status" value="1"/>
</dbReference>
<feature type="modified residue" description="4-aspartylphosphate" evidence="5">
    <location>
        <position position="52"/>
    </location>
</feature>
<evidence type="ECO:0000256" key="1">
    <source>
        <dbReference type="ARBA" id="ARBA00022741"/>
    </source>
</evidence>
<dbReference type="PANTHER" id="PTHR32071:SF113">
    <property type="entry name" value="ALGINATE BIOSYNTHESIS TRANSCRIPTIONAL REGULATORY PROTEIN ALGB"/>
    <property type="match status" value="1"/>
</dbReference>
<dbReference type="SMART" id="SM00382">
    <property type="entry name" value="AAA"/>
    <property type="match status" value="1"/>
</dbReference>
<keyword evidence="5" id="KW-0597">Phosphoprotein</keyword>
<sequence>MGKILVIDDEEYIGWIIKKAFEGTDNEVYLTLNAKEGILEVQKSNFDVVFLDLRLKDMDGMVVLENLKKIQKDIAVIIITAHGSIDTAIESMKKGAYDYITKPFDIEELIIQAEKAMELSHLRGEVNYLRSVEAKRLKNEDFISKNEKMNLIYKSINQIASSAATVLITGESGTGKELMARKIHKLSVRSKEPFIILNCGILSDDLAEGEIFGVPKEANGNNDSRKLGKLELANHGTIFLGDVGEMSPNMQVKFLRVIEEKEIQNAYGNGNSKIDVRVIASTNNDLVEAIEAGTFREDFYYKLNIVPINIPPLRDRKEDIRELLNLFIKKYDTYRKIKGIIPEAMKLLKNYHWPGNIRELENVVERIVILATEPYIKAVDLPLEILGLRKKSKETIIYFPEEGINLENVERELIIKALGMSGYNQSKTAGLLGITRSALIYRMQKYNIN</sequence>
<evidence type="ECO:0000313" key="9">
    <source>
        <dbReference type="Proteomes" id="UP001498469"/>
    </source>
</evidence>
<dbReference type="PROSITE" id="PS50110">
    <property type="entry name" value="RESPONSE_REGULATORY"/>
    <property type="match status" value="1"/>
</dbReference>
<dbReference type="InterPro" id="IPR003593">
    <property type="entry name" value="AAA+_ATPase"/>
</dbReference>
<dbReference type="PROSITE" id="PS50045">
    <property type="entry name" value="SIGMA54_INTERACT_4"/>
    <property type="match status" value="1"/>
</dbReference>
<reference evidence="8 9" key="1">
    <citation type="submission" date="2023-11" db="EMBL/GenBank/DDBJ databases">
        <title>Draft genome sequence of a psychrophilic Clostridium strain from permafrost water brine.</title>
        <authorList>
            <person name="Shcherbakova V.A."/>
            <person name="Trubitsyn V.E."/>
            <person name="Zakharyuk A.G."/>
        </authorList>
    </citation>
    <scope>NUCLEOTIDE SEQUENCE [LARGE SCALE GENOMIC DNA]</scope>
    <source>
        <strain evidence="8 9">14F</strain>
    </source>
</reference>
<dbReference type="PROSITE" id="PS00675">
    <property type="entry name" value="SIGMA54_INTERACT_1"/>
    <property type="match status" value="1"/>
</dbReference>
<dbReference type="InterPro" id="IPR001789">
    <property type="entry name" value="Sig_transdc_resp-reg_receiver"/>
</dbReference>
<keyword evidence="4" id="KW-0804">Transcription</keyword>
<organism evidence="8 9">
    <name type="scientific">Clostridium frigoriphilum</name>
    <dbReference type="NCBI Taxonomy" id="443253"/>
    <lineage>
        <taxon>Bacteria</taxon>
        <taxon>Bacillati</taxon>
        <taxon>Bacillota</taxon>
        <taxon>Clostridia</taxon>
        <taxon>Eubacteriales</taxon>
        <taxon>Clostridiaceae</taxon>
        <taxon>Clostridium</taxon>
    </lineage>
</organism>
<proteinExistence type="predicted"/>
<dbReference type="PROSITE" id="PS00688">
    <property type="entry name" value="SIGMA54_INTERACT_3"/>
    <property type="match status" value="1"/>
</dbReference>
<protein>
    <submittedName>
        <fullName evidence="8">Sigma-54 dependent transcriptional regulator</fullName>
    </submittedName>
</protein>
<dbReference type="InterPro" id="IPR058031">
    <property type="entry name" value="AAA_lid_NorR"/>
</dbReference>
<evidence type="ECO:0000259" key="7">
    <source>
        <dbReference type="PROSITE" id="PS50110"/>
    </source>
</evidence>
<name>A0ABU7UUY5_9CLOT</name>
<dbReference type="Pfam" id="PF02954">
    <property type="entry name" value="HTH_8"/>
    <property type="match status" value="1"/>
</dbReference>
<dbReference type="RefSeq" id="WP_216255428.1">
    <property type="nucleotide sequence ID" value="NZ_JAZHFS010000021.1"/>
</dbReference>
<keyword evidence="3" id="KW-0805">Transcription regulation</keyword>
<evidence type="ECO:0000256" key="4">
    <source>
        <dbReference type="ARBA" id="ARBA00023163"/>
    </source>
</evidence>
<evidence type="ECO:0000259" key="6">
    <source>
        <dbReference type="PROSITE" id="PS50045"/>
    </source>
</evidence>
<dbReference type="InterPro" id="IPR025944">
    <property type="entry name" value="Sigma_54_int_dom_CS"/>
</dbReference>
<dbReference type="EMBL" id="JAZHFS010000021">
    <property type="protein sequence ID" value="MEF2114260.1"/>
    <property type="molecule type" value="Genomic_DNA"/>
</dbReference>
<dbReference type="Pfam" id="PF25601">
    <property type="entry name" value="AAA_lid_14"/>
    <property type="match status" value="1"/>
</dbReference>
<dbReference type="Pfam" id="PF00158">
    <property type="entry name" value="Sigma54_activat"/>
    <property type="match status" value="1"/>
</dbReference>
<dbReference type="CDD" id="cd00009">
    <property type="entry name" value="AAA"/>
    <property type="match status" value="1"/>
</dbReference>
<evidence type="ECO:0000256" key="3">
    <source>
        <dbReference type="ARBA" id="ARBA00023015"/>
    </source>
</evidence>
<dbReference type="SMART" id="SM00448">
    <property type="entry name" value="REC"/>
    <property type="match status" value="1"/>
</dbReference>
<dbReference type="InterPro" id="IPR002078">
    <property type="entry name" value="Sigma_54_int"/>
</dbReference>
<evidence type="ECO:0000256" key="2">
    <source>
        <dbReference type="ARBA" id="ARBA00022840"/>
    </source>
</evidence>
<feature type="domain" description="Sigma-54 factor interaction" evidence="6">
    <location>
        <begin position="142"/>
        <end position="369"/>
    </location>
</feature>
<dbReference type="Proteomes" id="UP001498469">
    <property type="component" value="Unassembled WGS sequence"/>
</dbReference>
<keyword evidence="1" id="KW-0547">Nucleotide-binding</keyword>
<gene>
    <name evidence="8" type="ORF">SJI18_18350</name>
</gene>
<dbReference type="InterPro" id="IPR025662">
    <property type="entry name" value="Sigma_54_int_dom_ATP-bd_1"/>
</dbReference>
<comment type="caution">
    <text evidence="8">The sequence shown here is derived from an EMBL/GenBank/DDBJ whole genome shotgun (WGS) entry which is preliminary data.</text>
</comment>
<evidence type="ECO:0000256" key="5">
    <source>
        <dbReference type="PROSITE-ProRule" id="PRU00169"/>
    </source>
</evidence>
<dbReference type="Pfam" id="PF00072">
    <property type="entry name" value="Response_reg"/>
    <property type="match status" value="1"/>
</dbReference>
<accession>A0ABU7UUY5</accession>
<dbReference type="InterPro" id="IPR002197">
    <property type="entry name" value="HTH_Fis"/>
</dbReference>
<keyword evidence="9" id="KW-1185">Reference proteome</keyword>
<evidence type="ECO:0000313" key="8">
    <source>
        <dbReference type="EMBL" id="MEF2114260.1"/>
    </source>
</evidence>
<feature type="domain" description="Response regulatory" evidence="7">
    <location>
        <begin position="3"/>
        <end position="117"/>
    </location>
</feature>
<keyword evidence="2" id="KW-0067">ATP-binding</keyword>